<feature type="non-terminal residue" evidence="6">
    <location>
        <position position="1"/>
    </location>
</feature>
<keyword evidence="3" id="KW-0131">Cell cycle</keyword>
<reference evidence="6" key="1">
    <citation type="submission" date="2025-08" db="UniProtKB">
        <authorList>
            <consortium name="RefSeq"/>
        </authorList>
    </citation>
    <scope>IDENTIFICATION</scope>
    <source>
        <tissue evidence="6">Muscle</tissue>
    </source>
</reference>
<dbReference type="GO" id="GO:0051301">
    <property type="term" value="P:cell division"/>
    <property type="evidence" value="ECO:0007669"/>
    <property type="project" value="UniProtKB-KW"/>
</dbReference>
<accession>A0A6I9N4E4</accession>
<proteinExistence type="predicted"/>
<dbReference type="PANTHER" id="PTHR12827">
    <property type="entry name" value="MEIOTIC CHECKPOINT REGULATOR TSG24 FAMILY MEMBER"/>
    <property type="match status" value="1"/>
</dbReference>
<dbReference type="GO" id="GO:0060090">
    <property type="term" value="F:molecular adaptor activity"/>
    <property type="evidence" value="ECO:0007669"/>
    <property type="project" value="TreeGrafter"/>
</dbReference>
<keyword evidence="5" id="KW-1185">Reference proteome</keyword>
<evidence type="ECO:0000256" key="2">
    <source>
        <dbReference type="ARBA" id="ARBA00022776"/>
    </source>
</evidence>
<dbReference type="AlphaFoldDB" id="A0A6I9N4E4"/>
<keyword evidence="2" id="KW-0498">Mitosis</keyword>
<dbReference type="GO" id="GO:0031145">
    <property type="term" value="P:anaphase-promoting complex-dependent catabolic process"/>
    <property type="evidence" value="ECO:0007669"/>
    <property type="project" value="TreeGrafter"/>
</dbReference>
<dbReference type="GO" id="GO:0005680">
    <property type="term" value="C:anaphase-promoting complex"/>
    <property type="evidence" value="ECO:0007669"/>
    <property type="project" value="InterPro"/>
</dbReference>
<dbReference type="GO" id="GO:0007091">
    <property type="term" value="P:metaphase/anaphase transition of mitotic cell cycle"/>
    <property type="evidence" value="ECO:0007669"/>
    <property type="project" value="TreeGrafter"/>
</dbReference>
<keyword evidence="1" id="KW-0132">Cell division</keyword>
<name>A0A6I9N4E4_9TELE</name>
<evidence type="ECO:0000313" key="5">
    <source>
        <dbReference type="Proteomes" id="UP000504611"/>
    </source>
</evidence>
<evidence type="ECO:0000313" key="6">
    <source>
        <dbReference type="RefSeq" id="XP_010768910.1"/>
    </source>
</evidence>
<protein>
    <submittedName>
        <fullName evidence="6">Anaphase-promoting complex subunit 1-like</fullName>
    </submittedName>
</protein>
<dbReference type="PANTHER" id="PTHR12827:SF3">
    <property type="entry name" value="ANAPHASE-PROMOTING COMPLEX SUBUNIT 1"/>
    <property type="match status" value="1"/>
</dbReference>
<dbReference type="GeneID" id="104944990"/>
<dbReference type="InterPro" id="IPR024990">
    <property type="entry name" value="Apc1"/>
</dbReference>
<sequence length="170" mass="18726">SVGSGLSLEPPATTEVDEEEDGMSDIIQEVTGLIWSQDLRVQEVRRLLQSSRPVRVSVVQLPEVSDHEYIEEKENKLLQLCQRTMALPVGRGLFTLFSYHPVLTEPLPVPKLNLTGRAPPRNTMVDLNSGNIDVPPNMTSWPSFHNGVAAGLKIAPASQVSLKPQLHQAM</sequence>
<evidence type="ECO:0000256" key="3">
    <source>
        <dbReference type="ARBA" id="ARBA00023306"/>
    </source>
</evidence>
<dbReference type="GO" id="GO:0070979">
    <property type="term" value="P:protein K11-linked ubiquitination"/>
    <property type="evidence" value="ECO:0007669"/>
    <property type="project" value="TreeGrafter"/>
</dbReference>
<dbReference type="Proteomes" id="UP000504611">
    <property type="component" value="Unplaced"/>
</dbReference>
<dbReference type="KEGG" id="ncc:104944990"/>
<dbReference type="RefSeq" id="XP_010768910.1">
    <property type="nucleotide sequence ID" value="XM_010770608.1"/>
</dbReference>
<dbReference type="OrthoDB" id="26401at2759"/>
<organism evidence="5 6">
    <name type="scientific">Notothenia coriiceps</name>
    <name type="common">black rockcod</name>
    <dbReference type="NCBI Taxonomy" id="8208"/>
    <lineage>
        <taxon>Eukaryota</taxon>
        <taxon>Metazoa</taxon>
        <taxon>Chordata</taxon>
        <taxon>Craniata</taxon>
        <taxon>Vertebrata</taxon>
        <taxon>Euteleostomi</taxon>
        <taxon>Actinopterygii</taxon>
        <taxon>Neopterygii</taxon>
        <taxon>Teleostei</taxon>
        <taxon>Neoteleostei</taxon>
        <taxon>Acanthomorphata</taxon>
        <taxon>Eupercaria</taxon>
        <taxon>Perciformes</taxon>
        <taxon>Notothenioidei</taxon>
        <taxon>Nototheniidae</taxon>
        <taxon>Notothenia</taxon>
    </lineage>
</organism>
<evidence type="ECO:0000256" key="4">
    <source>
        <dbReference type="SAM" id="MobiDB-lite"/>
    </source>
</evidence>
<evidence type="ECO:0000256" key="1">
    <source>
        <dbReference type="ARBA" id="ARBA00022618"/>
    </source>
</evidence>
<gene>
    <name evidence="6" type="primary">LOC104944990</name>
</gene>
<feature type="region of interest" description="Disordered" evidence="4">
    <location>
        <begin position="1"/>
        <end position="21"/>
    </location>
</feature>